<keyword evidence="2" id="KW-1133">Transmembrane helix</keyword>
<evidence type="ECO:0000313" key="3">
    <source>
        <dbReference type="EMBL" id="KTD39098.1"/>
    </source>
</evidence>
<name>A0A0W0X3J4_9GAMM</name>
<evidence type="ECO:0000256" key="2">
    <source>
        <dbReference type="SAM" id="Phobius"/>
    </source>
</evidence>
<accession>A0A0W0X3J4</accession>
<proteinExistence type="predicted"/>
<organism evidence="3 4">
    <name type="scientific">Legionella nautarum</name>
    <dbReference type="NCBI Taxonomy" id="45070"/>
    <lineage>
        <taxon>Bacteria</taxon>
        <taxon>Pseudomonadati</taxon>
        <taxon>Pseudomonadota</taxon>
        <taxon>Gammaproteobacteria</taxon>
        <taxon>Legionellales</taxon>
        <taxon>Legionellaceae</taxon>
        <taxon>Legionella</taxon>
    </lineage>
</organism>
<feature type="transmembrane region" description="Helical" evidence="2">
    <location>
        <begin position="568"/>
        <end position="593"/>
    </location>
</feature>
<dbReference type="RefSeq" id="WP_058503382.1">
    <property type="nucleotide sequence ID" value="NZ_CAAAIF010000019.1"/>
</dbReference>
<protein>
    <submittedName>
        <fullName evidence="3">Uncharacterized protein</fullName>
    </submittedName>
</protein>
<keyword evidence="4" id="KW-1185">Reference proteome</keyword>
<evidence type="ECO:0000313" key="4">
    <source>
        <dbReference type="Proteomes" id="UP000054725"/>
    </source>
</evidence>
<dbReference type="PATRIC" id="fig|45070.6.peg.308"/>
<dbReference type="AlphaFoldDB" id="A0A0W0X3J4"/>
<comment type="caution">
    <text evidence="3">The sequence shown here is derived from an EMBL/GenBank/DDBJ whole genome shotgun (WGS) entry which is preliminary data.</text>
</comment>
<keyword evidence="2" id="KW-0472">Membrane</keyword>
<evidence type="ECO:0000256" key="1">
    <source>
        <dbReference type="SAM" id="Coils"/>
    </source>
</evidence>
<dbReference type="Proteomes" id="UP000054725">
    <property type="component" value="Unassembled WGS sequence"/>
</dbReference>
<dbReference type="EMBL" id="LNYO01000003">
    <property type="protein sequence ID" value="KTD39098.1"/>
    <property type="molecule type" value="Genomic_DNA"/>
</dbReference>
<gene>
    <name evidence="3" type="ORF">Lnau_0297</name>
</gene>
<feature type="transmembrane region" description="Helical" evidence="2">
    <location>
        <begin position="541"/>
        <end position="562"/>
    </location>
</feature>
<keyword evidence="2" id="KW-0812">Transmembrane</keyword>
<sequence length="646" mass="72879">MYKKEELLAFENKFKQLFDNNCYILPNFPTQLAQMLTSLREQIEERSDTEETRLDNAAVPLLIRLYLLSIGIMDLNSPYSDEKRIKVADGIIRCTNLIKILLAQPADQEIFEQLDELLYSDIFELRAYDSAWKHYFFSTLDKILNAINRVRTFVFSMNYPRSRLATREIIGKTLEDFLLVAENPSTTSKLLSSLRPQIASLSFSSTEENKAYTLYLSELITSTYEKFYTRNAQEEKALIAARTMLESLNRFGQQVLLTKDNLIINNYAETAFLASQDLAIELLKDESPSIERMEQLTTCFDQAAIVIQNPGKKAELKKLELLVEKSDYKRYHCDKEKSTYAIFRILISALFLAYAIYDVVTGFGVSLAAQLWVISAEAGSLAVGSGQLYYFSNGKVKNTLFADSLGKLTQAARIKSYSEDWQDKENLENRREEILIELNESKFGQANQKINNLLDELACLRTNINKTKMTLISSQARAVLQSGEELAIDLLRAKSPSSIRIKKLRKCIEAANTVVTQPDNLEAIHRLVTLISERDYEARKIIARDFFIASLLALASVALYVVTITGTVLSAGITAGTIFTPITLSITAAYKFAHAFHSQHTRFTDEAEALTEFAQIAGKNLTLIPVVAESPMTVDEVDSTVPPILN</sequence>
<dbReference type="OrthoDB" id="5652027at2"/>
<keyword evidence="1" id="KW-0175">Coiled coil</keyword>
<feature type="transmembrane region" description="Helical" evidence="2">
    <location>
        <begin position="339"/>
        <end position="357"/>
    </location>
</feature>
<reference evidence="3 4" key="1">
    <citation type="submission" date="2015-11" db="EMBL/GenBank/DDBJ databases">
        <title>Genomic analysis of 38 Legionella species identifies large and diverse effector repertoires.</title>
        <authorList>
            <person name="Burstein D."/>
            <person name="Amaro F."/>
            <person name="Zusman T."/>
            <person name="Lifshitz Z."/>
            <person name="Cohen O."/>
            <person name="Gilbert J.A."/>
            <person name="Pupko T."/>
            <person name="Shuman H.A."/>
            <person name="Segal G."/>
        </authorList>
    </citation>
    <scope>NUCLEOTIDE SEQUENCE [LARGE SCALE GENOMIC DNA]</scope>
    <source>
        <strain evidence="3 4">ATCC 49506</strain>
    </source>
</reference>
<feature type="coiled-coil region" evidence="1">
    <location>
        <begin position="443"/>
        <end position="470"/>
    </location>
</feature>
<feature type="transmembrane region" description="Helical" evidence="2">
    <location>
        <begin position="369"/>
        <end position="391"/>
    </location>
</feature>